<feature type="transmembrane region" description="Helical" evidence="7">
    <location>
        <begin position="75"/>
        <end position="99"/>
    </location>
</feature>
<feature type="transmembrane region" description="Helical" evidence="7">
    <location>
        <begin position="185"/>
        <end position="208"/>
    </location>
</feature>
<evidence type="ECO:0000256" key="6">
    <source>
        <dbReference type="SAM" id="MobiDB-lite"/>
    </source>
</evidence>
<feature type="transmembrane region" description="Helical" evidence="7">
    <location>
        <begin position="159"/>
        <end position="178"/>
    </location>
</feature>
<dbReference type="GO" id="GO:0015179">
    <property type="term" value="F:L-amino acid transmembrane transporter activity"/>
    <property type="evidence" value="ECO:0007669"/>
    <property type="project" value="TreeGrafter"/>
</dbReference>
<dbReference type="OrthoDB" id="40134at2759"/>
<dbReference type="EMBL" id="MCGO01000016">
    <property type="protein sequence ID" value="ORY46342.1"/>
    <property type="molecule type" value="Genomic_DNA"/>
</dbReference>
<dbReference type="PANTHER" id="PTHR22950">
    <property type="entry name" value="AMINO ACID TRANSPORTER"/>
    <property type="match status" value="1"/>
</dbReference>
<protein>
    <recommendedName>
        <fullName evidence="8">Amino acid transporter transmembrane domain-containing protein</fullName>
    </recommendedName>
</protein>
<gene>
    <name evidence="9" type="ORF">BCR33DRAFT_783519</name>
</gene>
<dbReference type="STRING" id="329046.A0A1Y2CH57"/>
<evidence type="ECO:0000256" key="7">
    <source>
        <dbReference type="SAM" id="Phobius"/>
    </source>
</evidence>
<feature type="region of interest" description="Disordered" evidence="6">
    <location>
        <begin position="1"/>
        <end position="27"/>
    </location>
</feature>
<feature type="transmembrane region" description="Helical" evidence="7">
    <location>
        <begin position="258"/>
        <end position="275"/>
    </location>
</feature>
<comment type="subcellular location">
    <subcellularLocation>
        <location evidence="1">Membrane</location>
        <topology evidence="1">Multi-pass membrane protein</topology>
    </subcellularLocation>
</comment>
<evidence type="ECO:0000256" key="1">
    <source>
        <dbReference type="ARBA" id="ARBA00004141"/>
    </source>
</evidence>
<evidence type="ECO:0000259" key="8">
    <source>
        <dbReference type="Pfam" id="PF01490"/>
    </source>
</evidence>
<feature type="compositionally biased region" description="Polar residues" evidence="6">
    <location>
        <begin position="9"/>
        <end position="25"/>
    </location>
</feature>
<dbReference type="AlphaFoldDB" id="A0A1Y2CH57"/>
<feature type="transmembrane region" description="Helical" evidence="7">
    <location>
        <begin position="127"/>
        <end position="147"/>
    </location>
</feature>
<dbReference type="InterPro" id="IPR013057">
    <property type="entry name" value="AA_transpt_TM"/>
</dbReference>
<feature type="transmembrane region" description="Helical" evidence="7">
    <location>
        <begin position="366"/>
        <end position="387"/>
    </location>
</feature>
<comment type="similarity">
    <text evidence="2">Belongs to the amino acid/polyamine transporter 2 family.</text>
</comment>
<comment type="caution">
    <text evidence="9">The sequence shown here is derived from an EMBL/GenBank/DDBJ whole genome shotgun (WGS) entry which is preliminary data.</text>
</comment>
<feature type="domain" description="Amino acid transporter transmembrane" evidence="8">
    <location>
        <begin position="44"/>
        <end position="271"/>
    </location>
</feature>
<evidence type="ECO:0000313" key="10">
    <source>
        <dbReference type="Proteomes" id="UP000193642"/>
    </source>
</evidence>
<evidence type="ECO:0000256" key="3">
    <source>
        <dbReference type="ARBA" id="ARBA00022692"/>
    </source>
</evidence>
<feature type="transmembrane region" description="Helical" evidence="7">
    <location>
        <begin position="399"/>
        <end position="424"/>
    </location>
</feature>
<feature type="domain" description="Amino acid transporter transmembrane" evidence="8">
    <location>
        <begin position="282"/>
        <end position="414"/>
    </location>
</feature>
<dbReference type="Proteomes" id="UP000193642">
    <property type="component" value="Unassembled WGS sequence"/>
</dbReference>
<feature type="transmembrane region" description="Helical" evidence="7">
    <location>
        <begin position="49"/>
        <end position="69"/>
    </location>
</feature>
<evidence type="ECO:0000256" key="5">
    <source>
        <dbReference type="ARBA" id="ARBA00023136"/>
    </source>
</evidence>
<reference evidence="9 10" key="1">
    <citation type="submission" date="2016-07" db="EMBL/GenBank/DDBJ databases">
        <title>Pervasive Adenine N6-methylation of Active Genes in Fungi.</title>
        <authorList>
            <consortium name="DOE Joint Genome Institute"/>
            <person name="Mondo S.J."/>
            <person name="Dannebaum R.O."/>
            <person name="Kuo R.C."/>
            <person name="Labutti K."/>
            <person name="Haridas S."/>
            <person name="Kuo A."/>
            <person name="Salamov A."/>
            <person name="Ahrendt S.R."/>
            <person name="Lipzen A."/>
            <person name="Sullivan W."/>
            <person name="Andreopoulos W.B."/>
            <person name="Clum A."/>
            <person name="Lindquist E."/>
            <person name="Daum C."/>
            <person name="Ramamoorthy G.K."/>
            <person name="Gryganskyi A."/>
            <person name="Culley D."/>
            <person name="Magnuson J.K."/>
            <person name="James T.Y."/>
            <person name="O'Malley M.A."/>
            <person name="Stajich J.E."/>
            <person name="Spatafora J.W."/>
            <person name="Visel A."/>
            <person name="Grigoriev I.V."/>
        </authorList>
    </citation>
    <scope>NUCLEOTIDE SEQUENCE [LARGE SCALE GENOMIC DNA]</scope>
    <source>
        <strain evidence="9 10">JEL800</strain>
    </source>
</reference>
<keyword evidence="10" id="KW-1185">Reference proteome</keyword>
<dbReference type="PANTHER" id="PTHR22950:SF703">
    <property type="entry name" value="AMINO ACID TRANSPORTER TRANSMEMBRANE DOMAIN-CONTAINING PROTEIN"/>
    <property type="match status" value="1"/>
</dbReference>
<evidence type="ECO:0000256" key="2">
    <source>
        <dbReference type="ARBA" id="ARBA00008066"/>
    </source>
</evidence>
<keyword evidence="3 7" id="KW-0812">Transmembrane</keyword>
<dbReference type="Pfam" id="PF01490">
    <property type="entry name" value="Aa_trans"/>
    <property type="match status" value="2"/>
</dbReference>
<keyword evidence="4 7" id="KW-1133">Transmembrane helix</keyword>
<name>A0A1Y2CH57_9FUNG</name>
<evidence type="ECO:0000256" key="4">
    <source>
        <dbReference type="ARBA" id="ARBA00022989"/>
    </source>
</evidence>
<evidence type="ECO:0000313" key="9">
    <source>
        <dbReference type="EMBL" id="ORY46342.1"/>
    </source>
</evidence>
<organism evidence="9 10">
    <name type="scientific">Rhizoclosmatium globosum</name>
    <dbReference type="NCBI Taxonomy" id="329046"/>
    <lineage>
        <taxon>Eukaryota</taxon>
        <taxon>Fungi</taxon>
        <taxon>Fungi incertae sedis</taxon>
        <taxon>Chytridiomycota</taxon>
        <taxon>Chytridiomycota incertae sedis</taxon>
        <taxon>Chytridiomycetes</taxon>
        <taxon>Chytridiales</taxon>
        <taxon>Chytriomycetaceae</taxon>
        <taxon>Rhizoclosmatium</taxon>
    </lineage>
</organism>
<feature type="transmembrane region" description="Helical" evidence="7">
    <location>
        <begin position="228"/>
        <end position="246"/>
    </location>
</feature>
<feature type="transmembrane region" description="Helical" evidence="7">
    <location>
        <begin position="295"/>
        <end position="319"/>
    </location>
</feature>
<sequence>MQAPLIRSESYSNLRSRPESPSLSDAASDHTFEIEEPSHGHKGNTVAEAIYHIICVIAGSGVLQLPYALNQSGWIGVGLIVFSAFSNQYAGGLLIKCLYANSRGSSGRRLTGFSAVGYEAYGKPGKILVELFTDAMLLGVPIVYFILTGMNLEFLFGTFSMKVWMVLSAFLIMIPFLMYKTLKEIAIFSAFGVFATLVVIGTVIVSSIHDMPINYDKVTHKFIDFRQFASALGSISFSYSGNFIYPEVEASMAEPKKFRMVLSLSMVIISAIRVRKSHRFPILNNLPPGIIANSAVFLITAHILFAIPVLVTSFSLEVERRLDLAALSNSNIVVETKYRWALRSVIMVVIVGLAMAVPFFKDFMTLLGALANTALIFVFPVLFDFKLFGFHNRTWNEKVFGIVIMIVGVFGGVVGGFEAVVALANDISGAKGPSKPGGH</sequence>
<accession>A0A1Y2CH57</accession>
<keyword evidence="5 7" id="KW-0472">Membrane</keyword>
<dbReference type="GO" id="GO:0005774">
    <property type="term" value="C:vacuolar membrane"/>
    <property type="evidence" value="ECO:0007669"/>
    <property type="project" value="TreeGrafter"/>
</dbReference>
<proteinExistence type="inferred from homology"/>
<feature type="transmembrane region" description="Helical" evidence="7">
    <location>
        <begin position="340"/>
        <end position="360"/>
    </location>
</feature>